<dbReference type="SUPFAM" id="SSF51126">
    <property type="entry name" value="Pectin lyase-like"/>
    <property type="match status" value="1"/>
</dbReference>
<dbReference type="InterPro" id="IPR059226">
    <property type="entry name" value="Choice_anch_Q_dom"/>
</dbReference>
<evidence type="ECO:0008006" key="3">
    <source>
        <dbReference type="Google" id="ProtNLM"/>
    </source>
</evidence>
<dbReference type="NCBIfam" id="NF041518">
    <property type="entry name" value="choice_anch_Q"/>
    <property type="match status" value="1"/>
</dbReference>
<reference evidence="1" key="1">
    <citation type="journal article" date="2014" name="Int. J. Syst. Evol. Microbiol.">
        <title>Complete genome sequence of Corynebacterium casei LMG S-19264T (=DSM 44701T), isolated from a smear-ripened cheese.</title>
        <authorList>
            <consortium name="US DOE Joint Genome Institute (JGI-PGF)"/>
            <person name="Walter F."/>
            <person name="Albersmeier A."/>
            <person name="Kalinowski J."/>
            <person name="Ruckert C."/>
        </authorList>
    </citation>
    <scope>NUCLEOTIDE SEQUENCE</scope>
    <source>
        <strain evidence="1">KCTC 12988</strain>
    </source>
</reference>
<comment type="caution">
    <text evidence="1">The sequence shown here is derived from an EMBL/GenBank/DDBJ whole genome shotgun (WGS) entry which is preliminary data.</text>
</comment>
<gene>
    <name evidence="1" type="ORF">GCM10007100_09190</name>
</gene>
<dbReference type="InterPro" id="IPR011050">
    <property type="entry name" value="Pectin_lyase_fold/virulence"/>
</dbReference>
<organism evidence="1 2">
    <name type="scientific">Roseibacillus persicicus</name>
    <dbReference type="NCBI Taxonomy" id="454148"/>
    <lineage>
        <taxon>Bacteria</taxon>
        <taxon>Pseudomonadati</taxon>
        <taxon>Verrucomicrobiota</taxon>
        <taxon>Verrucomicrobiia</taxon>
        <taxon>Verrucomicrobiales</taxon>
        <taxon>Verrucomicrobiaceae</taxon>
        <taxon>Roseibacillus</taxon>
    </lineage>
</organism>
<accession>A0A918WI53</accession>
<evidence type="ECO:0000313" key="1">
    <source>
        <dbReference type="EMBL" id="GHC45876.1"/>
    </source>
</evidence>
<dbReference type="AlphaFoldDB" id="A0A918WI53"/>
<reference evidence="1" key="2">
    <citation type="submission" date="2020-09" db="EMBL/GenBank/DDBJ databases">
        <authorList>
            <person name="Sun Q."/>
            <person name="Kim S."/>
        </authorList>
    </citation>
    <scope>NUCLEOTIDE SEQUENCE</scope>
    <source>
        <strain evidence="1">KCTC 12988</strain>
    </source>
</reference>
<evidence type="ECO:0000313" key="2">
    <source>
        <dbReference type="Proteomes" id="UP000644507"/>
    </source>
</evidence>
<dbReference type="Gene3D" id="2.60.120.260">
    <property type="entry name" value="Galactose-binding domain-like"/>
    <property type="match status" value="1"/>
</dbReference>
<protein>
    <recommendedName>
        <fullName evidence="3">Right handed beta helix domain-containing protein</fullName>
    </recommendedName>
</protein>
<dbReference type="EMBL" id="BMXI01000003">
    <property type="protein sequence ID" value="GHC45876.1"/>
    <property type="molecule type" value="Genomic_DNA"/>
</dbReference>
<sequence length="1258" mass="129812">MVESGDFPNSAPGTLFVLEAGDNTVSGNISSGGNSPDFVNARVPTGHRLIAASGTINGGSNPLIFFNGNQIYGAVFDPNTNTTTTTSTPLPQTFLAGDYALRASVDFSVGTSWSTTLVVAELPDYEITVSGSSLSITDISGNGDTLTMAAAATNPTELVFSAPGRTFSFDGQANTSGSSENIDLTSISLVTVRTNDGSDTINVGTLPDDFPELSINAGEGDDLLQFSGTINFASNDSLNVNLTNEGFDVADQINVGSGAAITTTGEGNITLRCDQQVRVHNGATLTSANGRIHIEGNAGLTANPGSFTGVLLQGNGTLITSTGTGDIDIKGRGGNAGDFQVGVQMDSGAQIIGGSGRVTVEGTGGSSPNRVNRGITLFSTDTKISSTGGDVVVTGFGGDSGQDFGIGVSLFSDTEISSVAGGMVTVTGIGRGPLGSDANFGIELTGDDARIKTGGGDMLITAIDGIQEERGLVMNGGAFMETPTAAGSIRIETTGLEFDETVIIHTGSPNGSVTVAPANDTDDLFLGNSNIFGRLDLTDAELDRFSTSHLICESESGTIILDGEVSPAQVESFTVSPINGVFTQTPLGGTISLPNGVFAIKGTFQQILDDPLTHQPLVANSRLDLNEASLQSFGFWTPRAGETMTLIESNASEAVAGTFFDLAEGEILFFGSSLSQLAAVSYLGGSGNDVTLTAPNFVQVTNNNDSGPGSLRQALADATSPAYIDFDPNSFTGGGNNTITLTEQLTMPNKTLILDAQSAGGITLDGNQAGRVVNSTSGGTITLDAFSITGGNADQGGGINNLGSGTRMTLLNCSIFGNTVTNAGGGILNFSGGILDATNCTIYNNHADVFGGGIENNSSGSEMTLTNCTIVKNNAVSQNGGLSNNGAFTLIGNTLVAHNTAPALPDIAGPHTSTAPNLIRDNTGSSTEFPIGSPNEDGNYVGDSTTPLEPLLVGDIGDRGPAVINNGGPTPTILPLPGSPAIGNGSYTPDTPALDQRGESRFDNPDIGATQPHWGGLVSVVTPPSNFADLTDPSSSVQPFPSLDSPIGEFASEAIDDTSDKHFSFINVNPGLDITPRLGATSIEAVSFQVSSEPFFNHDPKTFLLLGSNDQWNYTPVLSGEIPDFSTRGSTQFFYRATPSAAYQHYRLVFPSLRFGEDNSQISTEGLAIAEIQLLGTPVSSGLELLDSTTTGTPGDLQTKLTYKIDPQKNYLIHYGPTLEFGNTFSPPANFDSFINVSTIPTMAPTAFFQIEELGPLP</sequence>
<proteinExistence type="predicted"/>
<keyword evidence="2" id="KW-1185">Reference proteome</keyword>
<dbReference type="Proteomes" id="UP000644507">
    <property type="component" value="Unassembled WGS sequence"/>
</dbReference>
<name>A0A918WI53_9BACT</name>